<evidence type="ECO:0000313" key="2">
    <source>
        <dbReference type="EMBL" id="AII11161.1"/>
    </source>
</evidence>
<dbReference type="PANTHER" id="PTHR42912:SF80">
    <property type="entry name" value="METHYLTRANSFERASE DOMAIN-CONTAINING PROTEIN"/>
    <property type="match status" value="1"/>
</dbReference>
<dbReference type="InterPro" id="IPR029063">
    <property type="entry name" value="SAM-dependent_MTases_sf"/>
</dbReference>
<dbReference type="GO" id="GO:0032259">
    <property type="term" value="P:methylation"/>
    <property type="evidence" value="ECO:0007669"/>
    <property type="project" value="UniProtKB-KW"/>
</dbReference>
<proteinExistence type="predicted"/>
<dbReference type="Proteomes" id="UP000028488">
    <property type="component" value="Plasmid pPDG3"/>
</dbReference>
<dbReference type="EMBL" id="CP008950">
    <property type="protein sequence ID" value="AII11161.1"/>
    <property type="molecule type" value="Genomic_DNA"/>
</dbReference>
<dbReference type="RefSeq" id="WP_128643825.1">
    <property type="nucleotide sequence ID" value="NZ_CP008950.1"/>
</dbReference>
<dbReference type="SUPFAM" id="SSF53335">
    <property type="entry name" value="S-adenosyl-L-methionine-dependent methyltransferases"/>
    <property type="match status" value="1"/>
</dbReference>
<dbReference type="GO" id="GO:0008757">
    <property type="term" value="F:S-adenosylmethionine-dependent methyltransferase activity"/>
    <property type="evidence" value="ECO:0007669"/>
    <property type="project" value="InterPro"/>
</dbReference>
<dbReference type="AlphaFoldDB" id="A0A076EZE8"/>
<gene>
    <name evidence="2" type="ORF">EP51_44745</name>
</gene>
<accession>A0A076EZE8</accession>
<protein>
    <submittedName>
        <fullName evidence="2">Phospholipid methyltransferase</fullName>
    </submittedName>
</protein>
<dbReference type="InterPro" id="IPR050508">
    <property type="entry name" value="Methyltransf_Superfamily"/>
</dbReference>
<feature type="domain" description="Methyltransferase type 11" evidence="1">
    <location>
        <begin position="48"/>
        <end position="144"/>
    </location>
</feature>
<sequence>MRQPGNAKVEKVFDAMSRRYDAQMGFFERFVLGRARRWAVAQASGRVLEIAVGTGLNLPLYGPQVEKVVGVDLSEGMLGVARRRIARERLERVEVRRGDVQELDVPDASVDTVVSTFTFCTIPDPLKASKEALRVLVPGGRIVLAEHGPATNKVVRVLMRAVEPLFVRFGADHLTRDPRPYLEEAGFVIDTVHRSGRGGIGFRILAHKPV</sequence>
<dbReference type="Pfam" id="PF08241">
    <property type="entry name" value="Methyltransf_11"/>
    <property type="match status" value="1"/>
</dbReference>
<evidence type="ECO:0000259" key="1">
    <source>
        <dbReference type="Pfam" id="PF08241"/>
    </source>
</evidence>
<dbReference type="CDD" id="cd02440">
    <property type="entry name" value="AdoMet_MTases"/>
    <property type="match status" value="1"/>
</dbReference>
<dbReference type="InterPro" id="IPR013216">
    <property type="entry name" value="Methyltransf_11"/>
</dbReference>
<name>A0A076EZE8_RHOOP</name>
<keyword evidence="2" id="KW-0489">Methyltransferase</keyword>
<geneLocation type="plasmid" evidence="2 3">
    <name>pPDG3</name>
</geneLocation>
<organism evidence="2 3">
    <name type="scientific">Rhodococcus opacus</name>
    <name type="common">Nocardia opaca</name>
    <dbReference type="NCBI Taxonomy" id="37919"/>
    <lineage>
        <taxon>Bacteria</taxon>
        <taxon>Bacillati</taxon>
        <taxon>Actinomycetota</taxon>
        <taxon>Actinomycetes</taxon>
        <taxon>Mycobacteriales</taxon>
        <taxon>Nocardiaceae</taxon>
        <taxon>Rhodococcus</taxon>
    </lineage>
</organism>
<dbReference type="PANTHER" id="PTHR42912">
    <property type="entry name" value="METHYLTRANSFERASE"/>
    <property type="match status" value="1"/>
</dbReference>
<evidence type="ECO:0000313" key="3">
    <source>
        <dbReference type="Proteomes" id="UP000028488"/>
    </source>
</evidence>
<keyword evidence="2" id="KW-0808">Transferase</keyword>
<keyword evidence="2" id="KW-0614">Plasmid</keyword>
<dbReference type="Gene3D" id="3.40.50.150">
    <property type="entry name" value="Vaccinia Virus protein VP39"/>
    <property type="match status" value="1"/>
</dbReference>
<reference evidence="2 3" key="1">
    <citation type="submission" date="2014-07" db="EMBL/GenBank/DDBJ databases">
        <title>Genome Sequence of Rhodococcus opacus Strain R7, a Biodegrader of Mono- and Polycyclic Aromatic Hydrocarbons.</title>
        <authorList>
            <person name="Di Gennaro P."/>
            <person name="Zampolli J."/>
            <person name="Presti I."/>
            <person name="Cappelletti M."/>
            <person name="D'Ursi P."/>
            <person name="Orro A."/>
            <person name="Mezzelani A."/>
            <person name="Milanesi L."/>
        </authorList>
    </citation>
    <scope>NUCLEOTIDE SEQUENCE [LARGE SCALE GENOMIC DNA]</scope>
    <source>
        <strain evidence="2 3">R7</strain>
        <plasmid evidence="2">pPDG3</plasmid>
    </source>
</reference>